<accession>A0A2I1PDX5</accession>
<dbReference type="GO" id="GO:0004311">
    <property type="term" value="F:geranylgeranyl diphosphate synthase activity"/>
    <property type="evidence" value="ECO:0007669"/>
    <property type="project" value="InterPro"/>
</dbReference>
<dbReference type="GO" id="GO:0008299">
    <property type="term" value="P:isoprenoid biosynthetic process"/>
    <property type="evidence" value="ECO:0007669"/>
    <property type="project" value="UniProtKB-ARBA"/>
</dbReference>
<dbReference type="AlphaFoldDB" id="A0A2I1PDX5"/>
<dbReference type="RefSeq" id="WP_101848952.1">
    <property type="nucleotide sequence ID" value="NZ_PKIZ01000001.1"/>
</dbReference>
<dbReference type="InterPro" id="IPR008949">
    <property type="entry name" value="Isoprenoid_synthase_dom_sf"/>
</dbReference>
<dbReference type="SFLD" id="SFLDG01212">
    <property type="entry name" value="Phytoene_synthase_like"/>
    <property type="match status" value="1"/>
</dbReference>
<comment type="caution">
    <text evidence="3">The sequence shown here is derived from an EMBL/GenBank/DDBJ whole genome shotgun (WGS) entry which is preliminary data.</text>
</comment>
<organism evidence="3 4">
    <name type="scientific">Kytococcus schroeteri</name>
    <dbReference type="NCBI Taxonomy" id="138300"/>
    <lineage>
        <taxon>Bacteria</taxon>
        <taxon>Bacillati</taxon>
        <taxon>Actinomycetota</taxon>
        <taxon>Actinomycetes</taxon>
        <taxon>Micrococcales</taxon>
        <taxon>Kytococcaceae</taxon>
        <taxon>Kytococcus</taxon>
    </lineage>
</organism>
<protein>
    <submittedName>
        <fullName evidence="3">Phytoene synthase</fullName>
    </submittedName>
</protein>
<reference evidence="3 4" key="1">
    <citation type="submission" date="2017-12" db="EMBL/GenBank/DDBJ databases">
        <title>Phylogenetic diversity of female urinary microbiome.</title>
        <authorList>
            <person name="Thomas-White K."/>
            <person name="Wolfe A.J."/>
        </authorList>
    </citation>
    <scope>NUCLEOTIDE SEQUENCE [LARGE SCALE GENOMIC DNA]</scope>
    <source>
        <strain evidence="3 4">UMB1298</strain>
    </source>
</reference>
<dbReference type="SUPFAM" id="SSF48576">
    <property type="entry name" value="Terpenoid synthases"/>
    <property type="match status" value="1"/>
</dbReference>
<dbReference type="InterPro" id="IPR002060">
    <property type="entry name" value="Squ/phyt_synthse"/>
</dbReference>
<evidence type="ECO:0000313" key="4">
    <source>
        <dbReference type="Proteomes" id="UP000234206"/>
    </source>
</evidence>
<dbReference type="Proteomes" id="UP000234206">
    <property type="component" value="Unassembled WGS sequence"/>
</dbReference>
<keyword evidence="4" id="KW-1185">Reference proteome</keyword>
<dbReference type="PROSITE" id="PS01045">
    <property type="entry name" value="SQUALEN_PHYTOEN_SYN_2"/>
    <property type="match status" value="1"/>
</dbReference>
<name>A0A2I1PDX5_9MICO</name>
<evidence type="ECO:0000256" key="2">
    <source>
        <dbReference type="ARBA" id="ARBA00022679"/>
    </source>
</evidence>
<evidence type="ECO:0000313" key="3">
    <source>
        <dbReference type="EMBL" id="PKZ42819.1"/>
    </source>
</evidence>
<proteinExistence type="predicted"/>
<dbReference type="UniPathway" id="UPA00799"/>
<dbReference type="Gene3D" id="1.10.600.10">
    <property type="entry name" value="Farnesyl Diphosphate Synthase"/>
    <property type="match status" value="1"/>
</dbReference>
<dbReference type="InterPro" id="IPR044843">
    <property type="entry name" value="Trans_IPPS_bact-type"/>
</dbReference>
<dbReference type="PANTHER" id="PTHR31480">
    <property type="entry name" value="BIFUNCTIONAL LYCOPENE CYCLASE/PHYTOENE SYNTHASE"/>
    <property type="match status" value="1"/>
</dbReference>
<evidence type="ECO:0000256" key="1">
    <source>
        <dbReference type="ARBA" id="ARBA00004684"/>
    </source>
</evidence>
<keyword evidence="2" id="KW-0808">Transferase</keyword>
<dbReference type="Pfam" id="PF00494">
    <property type="entry name" value="SQS_PSY"/>
    <property type="match status" value="1"/>
</dbReference>
<dbReference type="SFLD" id="SFLDG01018">
    <property type="entry name" value="Squalene/Phytoene_Synthase_Lik"/>
    <property type="match status" value="1"/>
</dbReference>
<dbReference type="OrthoDB" id="9807580at2"/>
<dbReference type="SFLD" id="SFLDS00005">
    <property type="entry name" value="Isoprenoid_Synthase_Type_I"/>
    <property type="match status" value="1"/>
</dbReference>
<gene>
    <name evidence="3" type="ORF">CYJ76_00790</name>
</gene>
<comment type="pathway">
    <text evidence="1">Carotenoid biosynthesis; phytoene biosynthesis.</text>
</comment>
<dbReference type="EMBL" id="PKIZ01000001">
    <property type="protein sequence ID" value="PKZ42819.1"/>
    <property type="molecule type" value="Genomic_DNA"/>
</dbReference>
<dbReference type="InterPro" id="IPR019845">
    <property type="entry name" value="Squalene/phytoene_synthase_CS"/>
</dbReference>
<sequence length="296" mass="31124">MTSPELLARRALADHTAASHAAAERVIAHYSTSFGAASRLLGHPVRQRVRSLYALVRVADEVVDGAAAGAGLGVDAVADALDEHEHRTLRALGCGYSTDPVVHAFADAARATGIGADLVRPFYASMRADLHVAAHDDASLAQYVHGSAEVVGLMCVRVFTTDGAPAPVVPAPHLEEGARRLGAAFQQVNFLRDLAEDTDGRGRTYLPGAGAVFTDADRDAAVARVRADLAAAEAVIDGLPGSSRAAVRACHDLYAALTDRIAATPAAELRRRRVRVPDAVKAGIVARAALRERVRR</sequence>